<gene>
    <name evidence="2" type="ORF">N866_01695</name>
</gene>
<name>A0A021VQ61_9CELL</name>
<organism evidence="2 3">
    <name type="scientific">Actinotalea ferrariae CF5-4</name>
    <dbReference type="NCBI Taxonomy" id="948458"/>
    <lineage>
        <taxon>Bacteria</taxon>
        <taxon>Bacillati</taxon>
        <taxon>Actinomycetota</taxon>
        <taxon>Actinomycetes</taxon>
        <taxon>Micrococcales</taxon>
        <taxon>Cellulomonadaceae</taxon>
        <taxon>Actinotalea</taxon>
    </lineage>
</organism>
<evidence type="ECO:0000256" key="1">
    <source>
        <dbReference type="SAM" id="MobiDB-lite"/>
    </source>
</evidence>
<evidence type="ECO:0000313" key="3">
    <source>
        <dbReference type="Proteomes" id="UP000019753"/>
    </source>
</evidence>
<dbReference type="AlphaFoldDB" id="A0A021VQ61"/>
<dbReference type="Proteomes" id="UP000019753">
    <property type="component" value="Unassembled WGS sequence"/>
</dbReference>
<evidence type="ECO:0000313" key="2">
    <source>
        <dbReference type="EMBL" id="EYR63286.1"/>
    </source>
</evidence>
<protein>
    <submittedName>
        <fullName evidence="2">Uncharacterized protein</fullName>
    </submittedName>
</protein>
<sequence length="187" mass="20546">MQGSQDEVSTADVPSSEPESTQVVEVRAGLYATVDGRTYRARTAPGSPVVGLVVHGDDAAPPDFVWDDRMGGHWHRRVTRSECSRLFRVLTSAWWRVFPVLVHSIDGPWAHVDYAPDGYPAPGPRDGRGRFLEPPLPPEPGAGWRGSVPAVELSRHVEWVQELPLETVDRWPDPVFPALGDGPATAR</sequence>
<reference evidence="2 3" key="1">
    <citation type="submission" date="2014-01" db="EMBL/GenBank/DDBJ databases">
        <title>Actinotalea ferrariae CF5-4.</title>
        <authorList>
            <person name="Chen F."/>
            <person name="Li Y."/>
            <person name="Wang G."/>
        </authorList>
    </citation>
    <scope>NUCLEOTIDE SEQUENCE [LARGE SCALE GENOMIC DNA]</scope>
    <source>
        <strain evidence="2 3">CF5-4</strain>
    </source>
</reference>
<comment type="caution">
    <text evidence="2">The sequence shown here is derived from an EMBL/GenBank/DDBJ whole genome shotgun (WGS) entry which is preliminary data.</text>
</comment>
<proteinExistence type="predicted"/>
<dbReference type="EMBL" id="AXCW01000109">
    <property type="protein sequence ID" value="EYR63286.1"/>
    <property type="molecule type" value="Genomic_DNA"/>
</dbReference>
<keyword evidence="3" id="KW-1185">Reference proteome</keyword>
<accession>A0A021VQ61</accession>
<feature type="region of interest" description="Disordered" evidence="1">
    <location>
        <begin position="1"/>
        <end position="22"/>
    </location>
</feature>